<protein>
    <submittedName>
        <fullName evidence="2">Uncharacterized protein</fullName>
    </submittedName>
</protein>
<accession>A0A543CI43</accession>
<dbReference type="RefSeq" id="WP_141955599.1">
    <property type="nucleotide sequence ID" value="NZ_VFOZ01000001.1"/>
</dbReference>
<organism evidence="2 3">
    <name type="scientific">Actinoallomurus bryophytorum</name>
    <dbReference type="NCBI Taxonomy" id="1490222"/>
    <lineage>
        <taxon>Bacteria</taxon>
        <taxon>Bacillati</taxon>
        <taxon>Actinomycetota</taxon>
        <taxon>Actinomycetes</taxon>
        <taxon>Streptosporangiales</taxon>
        <taxon>Thermomonosporaceae</taxon>
        <taxon>Actinoallomurus</taxon>
    </lineage>
</organism>
<dbReference type="EMBL" id="VFOZ01000001">
    <property type="protein sequence ID" value="TQL96783.1"/>
    <property type="molecule type" value="Genomic_DNA"/>
</dbReference>
<evidence type="ECO:0000313" key="3">
    <source>
        <dbReference type="Proteomes" id="UP000316096"/>
    </source>
</evidence>
<keyword evidence="1" id="KW-0472">Membrane</keyword>
<gene>
    <name evidence="2" type="ORF">FB559_2336</name>
</gene>
<feature type="transmembrane region" description="Helical" evidence="1">
    <location>
        <begin position="68"/>
        <end position="87"/>
    </location>
</feature>
<keyword evidence="1" id="KW-0812">Transmembrane</keyword>
<keyword evidence="3" id="KW-1185">Reference proteome</keyword>
<name>A0A543CI43_9ACTN</name>
<sequence>MRRALPYAALAGIAVSVSLMVLVGLCRFPVARLEWVQLARTLVATIGCLPGLAVRFGDSWLRTGPLPYVVPGALLLLVLVLAGDAVLRPRSGPVFPAAASSPAS</sequence>
<evidence type="ECO:0000256" key="1">
    <source>
        <dbReference type="SAM" id="Phobius"/>
    </source>
</evidence>
<dbReference type="AlphaFoldDB" id="A0A543CI43"/>
<feature type="transmembrane region" description="Helical" evidence="1">
    <location>
        <begin position="38"/>
        <end position="56"/>
    </location>
</feature>
<comment type="caution">
    <text evidence="2">The sequence shown here is derived from an EMBL/GenBank/DDBJ whole genome shotgun (WGS) entry which is preliminary data.</text>
</comment>
<proteinExistence type="predicted"/>
<keyword evidence="1" id="KW-1133">Transmembrane helix</keyword>
<reference evidence="2 3" key="1">
    <citation type="submission" date="2019-06" db="EMBL/GenBank/DDBJ databases">
        <title>Sequencing the genomes of 1000 actinobacteria strains.</title>
        <authorList>
            <person name="Klenk H.-P."/>
        </authorList>
    </citation>
    <scope>NUCLEOTIDE SEQUENCE [LARGE SCALE GENOMIC DNA]</scope>
    <source>
        <strain evidence="2 3">DSM 102200</strain>
    </source>
</reference>
<dbReference type="Proteomes" id="UP000316096">
    <property type="component" value="Unassembled WGS sequence"/>
</dbReference>
<evidence type="ECO:0000313" key="2">
    <source>
        <dbReference type="EMBL" id="TQL96783.1"/>
    </source>
</evidence>
<feature type="transmembrane region" description="Helical" evidence="1">
    <location>
        <begin position="6"/>
        <end position="26"/>
    </location>
</feature>